<accession>A0A161VZ30</accession>
<reference evidence="2 3" key="1">
    <citation type="submission" date="2015-06" db="EMBL/GenBank/DDBJ databases">
        <title>Survival trade-offs in plant roots during colonization by closely related pathogenic and mutualistic fungi.</title>
        <authorList>
            <person name="Hacquard S."/>
            <person name="Kracher B."/>
            <person name="Hiruma K."/>
            <person name="Weinman A."/>
            <person name="Muench P."/>
            <person name="Garrido Oter R."/>
            <person name="Ver Loren van Themaat E."/>
            <person name="Dallerey J.-F."/>
            <person name="Damm U."/>
            <person name="Henrissat B."/>
            <person name="Lespinet O."/>
            <person name="Thon M."/>
            <person name="Kemen E."/>
            <person name="McHardy A.C."/>
            <person name="Schulze-Lefert P."/>
            <person name="O'Connell R.J."/>
        </authorList>
    </citation>
    <scope>NUCLEOTIDE SEQUENCE [LARGE SCALE GENOMIC DNA]</scope>
    <source>
        <strain evidence="2 3">MAFF 238704</strain>
    </source>
</reference>
<keyword evidence="3" id="KW-1185">Reference proteome</keyword>
<proteinExistence type="predicted"/>
<dbReference type="EMBL" id="LFIW01002194">
    <property type="protein sequence ID" value="KZL78895.1"/>
    <property type="molecule type" value="Genomic_DNA"/>
</dbReference>
<evidence type="ECO:0000259" key="1">
    <source>
        <dbReference type="Pfam" id="PF06985"/>
    </source>
</evidence>
<comment type="caution">
    <text evidence="2">The sequence shown here is derived from an EMBL/GenBank/DDBJ whole genome shotgun (WGS) entry which is preliminary data.</text>
</comment>
<dbReference type="AlphaFoldDB" id="A0A161VZ30"/>
<feature type="domain" description="Heterokaryon incompatibility" evidence="1">
    <location>
        <begin position="21"/>
        <end position="90"/>
    </location>
</feature>
<dbReference type="InterPro" id="IPR010730">
    <property type="entry name" value="HET"/>
</dbReference>
<organism evidence="2 3">
    <name type="scientific">Colletotrichum incanum</name>
    <name type="common">Soybean anthracnose fungus</name>
    <dbReference type="NCBI Taxonomy" id="1573173"/>
    <lineage>
        <taxon>Eukaryota</taxon>
        <taxon>Fungi</taxon>
        <taxon>Dikarya</taxon>
        <taxon>Ascomycota</taxon>
        <taxon>Pezizomycotina</taxon>
        <taxon>Sordariomycetes</taxon>
        <taxon>Hypocreomycetidae</taxon>
        <taxon>Glomerellales</taxon>
        <taxon>Glomerellaceae</taxon>
        <taxon>Colletotrichum</taxon>
        <taxon>Colletotrichum spaethianum species complex</taxon>
    </lineage>
</organism>
<evidence type="ECO:0000313" key="2">
    <source>
        <dbReference type="EMBL" id="KZL78895.1"/>
    </source>
</evidence>
<evidence type="ECO:0000313" key="3">
    <source>
        <dbReference type="Proteomes" id="UP000076584"/>
    </source>
</evidence>
<protein>
    <submittedName>
        <fullName evidence="2">Ankyrin repeat-containing</fullName>
    </submittedName>
</protein>
<dbReference type="STRING" id="1573173.A0A161VZ30"/>
<dbReference type="PANTHER" id="PTHR10622:SF12">
    <property type="entry name" value="HET DOMAIN-CONTAINING PROTEIN"/>
    <property type="match status" value="1"/>
</dbReference>
<dbReference type="Pfam" id="PF06985">
    <property type="entry name" value="HET"/>
    <property type="match status" value="1"/>
</dbReference>
<dbReference type="Proteomes" id="UP000076584">
    <property type="component" value="Unassembled WGS sequence"/>
</dbReference>
<gene>
    <name evidence="2" type="ORF">CI238_07062</name>
</gene>
<sequence>MRLLHTTRLEVVYVATDVPPYAILSHTWDDEEATFQDVQSSGIAKQMRGYAKLEESCSLASGEGFEYIWVDSCCIDKTSSAELSEAVNSMFRWSSRWFTRGWALQEPTAPKTIHFYNQHWSLIGTRDDSARVLAMITFIPEGILVGGELPRTPINQRRHWVASRQTARPEDIAYCLLRTFDVHMPLIYGEGRQKAFRRLQEGMTKTSEDLTPYIVEVAWSEDRLRFSGPVPGFRERTSLTQLQDSSVNITNRGVAVKWYVVPLPYDTSETVFLALLTECGGVSDGIFIQRRNHEGSVFSLIVPLRVLSIETQGKNGQITLPYAETGVDVPLRHVQAGELRSFYLMRNTTPQHLDSSFGVVVFCFVDSNLNPADTCTKCSATNDGASVPCSRATCGQARYWRKQRALRRQRHLYTEDRVMHRLKSLMTPWAMAPHHKDLGLVNSVLTADGLKFSSLTPFTKVLGCSRVEVEAEVAIVRKELMESSSHALLDM</sequence>
<name>A0A161VZ30_COLIC</name>
<dbReference type="PANTHER" id="PTHR10622">
    <property type="entry name" value="HET DOMAIN-CONTAINING PROTEIN"/>
    <property type="match status" value="1"/>
</dbReference>